<keyword evidence="1" id="KW-0732">Signal</keyword>
<proteinExistence type="predicted"/>
<evidence type="ECO:0000313" key="3">
    <source>
        <dbReference type="Proteomes" id="UP000481861"/>
    </source>
</evidence>
<evidence type="ECO:0008006" key="4">
    <source>
        <dbReference type="Google" id="ProtNLM"/>
    </source>
</evidence>
<name>A0A7C8M3R6_9PLEO</name>
<evidence type="ECO:0000256" key="1">
    <source>
        <dbReference type="SAM" id="SignalP"/>
    </source>
</evidence>
<dbReference type="EMBL" id="JAADJZ010000016">
    <property type="protein sequence ID" value="KAF2869400.1"/>
    <property type="molecule type" value="Genomic_DNA"/>
</dbReference>
<feature type="chain" id="PRO_5029017240" description="Lysine-specific metallo-endopeptidase domain-containing protein" evidence="1">
    <location>
        <begin position="18"/>
        <end position="322"/>
    </location>
</feature>
<dbReference type="Proteomes" id="UP000481861">
    <property type="component" value="Unassembled WGS sequence"/>
</dbReference>
<protein>
    <recommendedName>
        <fullName evidence="4">Lysine-specific metallo-endopeptidase domain-containing protein</fullName>
    </recommendedName>
</protein>
<comment type="caution">
    <text evidence="2">The sequence shown here is derived from an EMBL/GenBank/DDBJ whole genome shotgun (WGS) entry which is preliminary data.</text>
</comment>
<sequence>MKLSVSLLLAFGYTTLAANWFIDQSCDDVREEIIKSFKEALALASDAYFLMTRPGSSTIMATTAEYLLENEDDQEADLEAKIQQVKATFERIGGFSKEVSTSETKTNKDVVIYCNARRVLDHLEIITTERDGVVHEEQIGRNVVKGGRIIKGKDLDRMKQCEESGDGQTTGKSPAFLISSRNVDYKQYDKAKADGELHKREKYTIETEYPDQLQISKKAIEFYTQSRWPALDKKRVKNLMRWTQSGGFKPDYLHREVDTLETMGTSILHELTHSVTGGFLLDAEYKPGHVAYGWTLCGKDMKYRDFNAGNCSLYRLRLRGGI</sequence>
<reference evidence="2 3" key="1">
    <citation type="submission" date="2020-01" db="EMBL/GenBank/DDBJ databases">
        <authorList>
            <consortium name="DOE Joint Genome Institute"/>
            <person name="Haridas S."/>
            <person name="Albert R."/>
            <person name="Binder M."/>
            <person name="Bloem J."/>
            <person name="Labutti K."/>
            <person name="Salamov A."/>
            <person name="Andreopoulos B."/>
            <person name="Baker S.E."/>
            <person name="Barry K."/>
            <person name="Bills G."/>
            <person name="Bluhm B.H."/>
            <person name="Cannon C."/>
            <person name="Castanera R."/>
            <person name="Culley D.E."/>
            <person name="Daum C."/>
            <person name="Ezra D."/>
            <person name="Gonzalez J.B."/>
            <person name="Henrissat B."/>
            <person name="Kuo A."/>
            <person name="Liang C."/>
            <person name="Lipzen A."/>
            <person name="Lutzoni F."/>
            <person name="Magnuson J."/>
            <person name="Mondo S."/>
            <person name="Nolan M."/>
            <person name="Ohm R."/>
            <person name="Pangilinan J."/>
            <person name="Park H.-J.H."/>
            <person name="Ramirez L."/>
            <person name="Alfaro M."/>
            <person name="Sun H."/>
            <person name="Tritt A."/>
            <person name="Yoshinaga Y."/>
            <person name="Zwiers L.-H.L."/>
            <person name="Turgeon B.G."/>
            <person name="Goodwin S.B."/>
            <person name="Spatafora J.W."/>
            <person name="Crous P.W."/>
            <person name="Grigoriev I.V."/>
        </authorList>
    </citation>
    <scope>NUCLEOTIDE SEQUENCE [LARGE SCALE GENOMIC DNA]</scope>
    <source>
        <strain evidence="2 3">CBS 611.86</strain>
    </source>
</reference>
<dbReference type="OrthoDB" id="3776585at2759"/>
<gene>
    <name evidence="2" type="ORF">BDV95DRAFT_98627</name>
</gene>
<accession>A0A7C8M3R6</accession>
<keyword evidence="3" id="KW-1185">Reference proteome</keyword>
<feature type="signal peptide" evidence="1">
    <location>
        <begin position="1"/>
        <end position="17"/>
    </location>
</feature>
<dbReference type="AlphaFoldDB" id="A0A7C8M3R6"/>
<organism evidence="2 3">
    <name type="scientific">Massariosphaeria phaeospora</name>
    <dbReference type="NCBI Taxonomy" id="100035"/>
    <lineage>
        <taxon>Eukaryota</taxon>
        <taxon>Fungi</taxon>
        <taxon>Dikarya</taxon>
        <taxon>Ascomycota</taxon>
        <taxon>Pezizomycotina</taxon>
        <taxon>Dothideomycetes</taxon>
        <taxon>Pleosporomycetidae</taxon>
        <taxon>Pleosporales</taxon>
        <taxon>Pleosporales incertae sedis</taxon>
        <taxon>Massariosphaeria</taxon>
    </lineage>
</organism>
<evidence type="ECO:0000313" key="2">
    <source>
        <dbReference type="EMBL" id="KAF2869400.1"/>
    </source>
</evidence>